<dbReference type="GO" id="GO:0009037">
    <property type="term" value="F:tyrosine-based site-specific recombinase activity"/>
    <property type="evidence" value="ECO:0007669"/>
    <property type="project" value="UniProtKB-UniRule"/>
</dbReference>
<evidence type="ECO:0000256" key="9">
    <source>
        <dbReference type="ARBA" id="ARBA00023172"/>
    </source>
</evidence>
<keyword evidence="15" id="KW-1185">Reference proteome</keyword>
<evidence type="ECO:0000256" key="4">
    <source>
        <dbReference type="ARBA" id="ARBA00022490"/>
    </source>
</evidence>
<dbReference type="InterPro" id="IPR050090">
    <property type="entry name" value="Tyrosine_recombinase_XerCD"/>
</dbReference>
<dbReference type="Proteomes" id="UP000198571">
    <property type="component" value="Unassembled WGS sequence"/>
</dbReference>
<reference evidence="15" key="1">
    <citation type="submission" date="2016-10" db="EMBL/GenBank/DDBJ databases">
        <authorList>
            <person name="Varghese N."/>
            <person name="Submissions S."/>
        </authorList>
    </citation>
    <scope>NUCLEOTIDE SEQUENCE [LARGE SCALE GENOMIC DNA]</scope>
    <source>
        <strain evidence="15">S9</strain>
    </source>
</reference>
<keyword evidence="9 11" id="KW-0233">DNA recombination</keyword>
<dbReference type="InterPro" id="IPR002104">
    <property type="entry name" value="Integrase_catalytic"/>
</dbReference>
<dbReference type="InterPro" id="IPR011010">
    <property type="entry name" value="DNA_brk_join_enz"/>
</dbReference>
<dbReference type="GO" id="GO:0006313">
    <property type="term" value="P:DNA transposition"/>
    <property type="evidence" value="ECO:0007669"/>
    <property type="project" value="UniProtKB-UniRule"/>
</dbReference>
<gene>
    <name evidence="11" type="primary">xerD</name>
    <name evidence="14" type="ORF">SAMN05518684_101280</name>
</gene>
<evidence type="ECO:0000256" key="5">
    <source>
        <dbReference type="ARBA" id="ARBA00022618"/>
    </source>
</evidence>
<dbReference type="NCBIfam" id="NF001399">
    <property type="entry name" value="PRK00283.1"/>
    <property type="match status" value="1"/>
</dbReference>
<sequence length="296" mass="33437">MTSDLKAFIHYLTVEKGLAGNSTAAYERDLQSYLLYLEKVEGIKALNDVKKSNILHFLYHLNDLGRAGTTISRALSSIRSFHQFLIRERLSDQDPSVHVEMPRPDKTLPKILSTAEVEALLEAPDSSTPLGIRNRAMLEILYATGVRVTELCSLKLGDIHLHMGFIRCLGKGNKERIIPLGQMASEALEKYLNDSRPVLTKKLSHDLLFVNHHGRPLSRQGFWKVLKQLSGAARIEKELTPHTLRHSFATHLLENGADLRAVQEMLGHADISTTQIYTHVTKVRMKDVYSKYHPRA</sequence>
<dbReference type="AlphaFoldDB" id="A0A1H9PGK3"/>
<evidence type="ECO:0000256" key="10">
    <source>
        <dbReference type="ARBA" id="ARBA00023306"/>
    </source>
</evidence>
<name>A0A1H9PGK3_9BACI</name>
<evidence type="ECO:0000256" key="6">
    <source>
        <dbReference type="ARBA" id="ARBA00022829"/>
    </source>
</evidence>
<dbReference type="EMBL" id="FOGT01000001">
    <property type="protein sequence ID" value="SER46693.1"/>
    <property type="molecule type" value="Genomic_DNA"/>
</dbReference>
<feature type="domain" description="Core-binding (CB)" evidence="13">
    <location>
        <begin position="1"/>
        <end position="86"/>
    </location>
</feature>
<feature type="active site" evidence="11">
    <location>
        <position position="245"/>
    </location>
</feature>
<keyword evidence="10 11" id="KW-0131">Cell cycle</keyword>
<feature type="active site" evidence="11">
    <location>
        <position position="242"/>
    </location>
</feature>
<accession>A0A1H9PGK3</accession>
<comment type="similarity">
    <text evidence="2 11">Belongs to the 'phage' integrase family. XerD subfamily.</text>
</comment>
<dbReference type="GO" id="GO:0003677">
    <property type="term" value="F:DNA binding"/>
    <property type="evidence" value="ECO:0007669"/>
    <property type="project" value="UniProtKB-UniRule"/>
</dbReference>
<proteinExistence type="inferred from homology"/>
<dbReference type="InterPro" id="IPR011932">
    <property type="entry name" value="Recomb_XerD"/>
</dbReference>
<dbReference type="PANTHER" id="PTHR30349">
    <property type="entry name" value="PHAGE INTEGRASE-RELATED"/>
    <property type="match status" value="1"/>
</dbReference>
<keyword evidence="5 11" id="KW-0132">Cell division</keyword>
<dbReference type="InterPro" id="IPR023009">
    <property type="entry name" value="Tyrosine_recombinase_XerC/XerD"/>
</dbReference>
<evidence type="ECO:0000256" key="11">
    <source>
        <dbReference type="HAMAP-Rule" id="MF_01807"/>
    </source>
</evidence>
<evidence type="ECO:0000256" key="1">
    <source>
        <dbReference type="ARBA" id="ARBA00004496"/>
    </source>
</evidence>
<dbReference type="PROSITE" id="PS51898">
    <property type="entry name" value="TYR_RECOMBINASE"/>
    <property type="match status" value="1"/>
</dbReference>
<keyword evidence="7 11" id="KW-0229">DNA integration</keyword>
<dbReference type="GO" id="GO:0051301">
    <property type="term" value="P:cell division"/>
    <property type="evidence" value="ECO:0007669"/>
    <property type="project" value="UniProtKB-KW"/>
</dbReference>
<dbReference type="HAMAP" id="MF_01808">
    <property type="entry name" value="Recomb_XerC_XerD"/>
    <property type="match status" value="1"/>
</dbReference>
<evidence type="ECO:0000259" key="13">
    <source>
        <dbReference type="PROSITE" id="PS51900"/>
    </source>
</evidence>
<evidence type="ECO:0000256" key="3">
    <source>
        <dbReference type="ARBA" id="ARBA00015810"/>
    </source>
</evidence>
<dbReference type="PANTHER" id="PTHR30349:SF81">
    <property type="entry name" value="TYROSINE RECOMBINASE XERC"/>
    <property type="match status" value="1"/>
</dbReference>
<protein>
    <recommendedName>
        <fullName evidence="3 11">Tyrosine recombinase XerD</fullName>
    </recommendedName>
</protein>
<dbReference type="SUPFAM" id="SSF56349">
    <property type="entry name" value="DNA breaking-rejoining enzymes"/>
    <property type="match status" value="1"/>
</dbReference>
<dbReference type="SUPFAM" id="SSF47823">
    <property type="entry name" value="lambda integrase-like, N-terminal domain"/>
    <property type="match status" value="1"/>
</dbReference>
<feature type="active site" evidence="11">
    <location>
        <position position="171"/>
    </location>
</feature>
<comment type="subcellular location">
    <subcellularLocation>
        <location evidence="1 11">Cytoplasm</location>
    </subcellularLocation>
</comment>
<dbReference type="CDD" id="cd00798">
    <property type="entry name" value="INT_XerDC_C"/>
    <property type="match status" value="1"/>
</dbReference>
<evidence type="ECO:0000313" key="15">
    <source>
        <dbReference type="Proteomes" id="UP000198571"/>
    </source>
</evidence>
<keyword evidence="8 11" id="KW-0238">DNA-binding</keyword>
<feature type="active site" description="O-(3'-phospho-DNA)-tyrosine intermediate" evidence="11">
    <location>
        <position position="277"/>
    </location>
</feature>
<evidence type="ECO:0000313" key="14">
    <source>
        <dbReference type="EMBL" id="SER46693.1"/>
    </source>
</evidence>
<feature type="domain" description="Tyr recombinase" evidence="12">
    <location>
        <begin position="107"/>
        <end position="290"/>
    </location>
</feature>
<evidence type="ECO:0000256" key="2">
    <source>
        <dbReference type="ARBA" id="ARBA00010450"/>
    </source>
</evidence>
<dbReference type="NCBIfam" id="NF040815">
    <property type="entry name" value="recomb_XerA_Arch"/>
    <property type="match status" value="1"/>
</dbReference>
<feature type="active site" evidence="11">
    <location>
        <position position="147"/>
    </location>
</feature>
<dbReference type="RefSeq" id="WP_093047207.1">
    <property type="nucleotide sequence ID" value="NZ_FOGT01000001.1"/>
</dbReference>
<evidence type="ECO:0000256" key="8">
    <source>
        <dbReference type="ARBA" id="ARBA00023125"/>
    </source>
</evidence>
<dbReference type="Pfam" id="PF02899">
    <property type="entry name" value="Phage_int_SAM_1"/>
    <property type="match status" value="1"/>
</dbReference>
<organism evidence="14 15">
    <name type="scientific">Salipaludibacillus aurantiacus</name>
    <dbReference type="NCBI Taxonomy" id="1601833"/>
    <lineage>
        <taxon>Bacteria</taxon>
        <taxon>Bacillati</taxon>
        <taxon>Bacillota</taxon>
        <taxon>Bacilli</taxon>
        <taxon>Bacillales</taxon>
        <taxon>Bacillaceae</taxon>
    </lineage>
</organism>
<feature type="active site" evidence="11">
    <location>
        <position position="268"/>
    </location>
</feature>
<dbReference type="InterPro" id="IPR013762">
    <property type="entry name" value="Integrase-like_cat_sf"/>
</dbReference>
<dbReference type="Gene3D" id="1.10.150.130">
    <property type="match status" value="1"/>
</dbReference>
<dbReference type="InterPro" id="IPR004107">
    <property type="entry name" value="Integrase_SAM-like_N"/>
</dbReference>
<dbReference type="GO" id="GO:0005737">
    <property type="term" value="C:cytoplasm"/>
    <property type="evidence" value="ECO:0007669"/>
    <property type="project" value="UniProtKB-SubCell"/>
</dbReference>
<dbReference type="NCBIfam" id="TIGR02225">
    <property type="entry name" value="recomb_XerD"/>
    <property type="match status" value="1"/>
</dbReference>
<dbReference type="Pfam" id="PF00589">
    <property type="entry name" value="Phage_integrase"/>
    <property type="match status" value="1"/>
</dbReference>
<dbReference type="InterPro" id="IPR044068">
    <property type="entry name" value="CB"/>
</dbReference>
<dbReference type="HAMAP" id="MF_01807">
    <property type="entry name" value="Recomb_XerD"/>
    <property type="match status" value="1"/>
</dbReference>
<dbReference type="GO" id="GO:0007059">
    <property type="term" value="P:chromosome segregation"/>
    <property type="evidence" value="ECO:0007669"/>
    <property type="project" value="UniProtKB-UniRule"/>
</dbReference>
<evidence type="ECO:0000259" key="12">
    <source>
        <dbReference type="PROSITE" id="PS51898"/>
    </source>
</evidence>
<dbReference type="OrthoDB" id="9801717at2"/>
<dbReference type="PROSITE" id="PS51900">
    <property type="entry name" value="CB"/>
    <property type="match status" value="1"/>
</dbReference>
<dbReference type="InterPro" id="IPR010998">
    <property type="entry name" value="Integrase_recombinase_N"/>
</dbReference>
<keyword evidence="4 11" id="KW-0963">Cytoplasm</keyword>
<evidence type="ECO:0000256" key="7">
    <source>
        <dbReference type="ARBA" id="ARBA00022908"/>
    </source>
</evidence>
<comment type="function">
    <text evidence="11">Site-specific tyrosine recombinase, which acts by catalyzing the cutting and rejoining of the recombining DNA molecules. The XerC-XerD complex is essential to convert dimers of the bacterial chromosome into monomers to permit their segregation at cell division. It also contributes to the segregational stability of plasmids.</text>
</comment>
<comment type="subunit">
    <text evidence="11">Forms a cyclic heterotetrameric complex composed of two molecules of XerC and two molecules of XerD.</text>
</comment>
<dbReference type="STRING" id="1601833.SAMN05518684_101280"/>
<dbReference type="Gene3D" id="1.10.443.10">
    <property type="entry name" value="Intergrase catalytic core"/>
    <property type="match status" value="1"/>
</dbReference>
<keyword evidence="6 11" id="KW-0159">Chromosome partition</keyword>